<proteinExistence type="predicted"/>
<name>A0A1M6H5P6_9FIRM</name>
<dbReference type="SUPFAM" id="SSF52540">
    <property type="entry name" value="P-loop containing nucleoside triphosphate hydrolases"/>
    <property type="match status" value="1"/>
</dbReference>
<dbReference type="RefSeq" id="WP_073049369.1">
    <property type="nucleotide sequence ID" value="NZ_FQZL01000012.1"/>
</dbReference>
<dbReference type="Proteomes" id="UP000184052">
    <property type="component" value="Unassembled WGS sequence"/>
</dbReference>
<dbReference type="EMBL" id="FQZL01000012">
    <property type="protein sequence ID" value="SHJ17567.1"/>
    <property type="molecule type" value="Genomic_DNA"/>
</dbReference>
<dbReference type="AlphaFoldDB" id="A0A1M6H5P6"/>
<protein>
    <recommendedName>
        <fullName evidence="3">CobQ/CobB/MinD/ParA nucleotide binding domain-containing protein</fullName>
    </recommendedName>
</protein>
<keyword evidence="2" id="KW-1185">Reference proteome</keyword>
<dbReference type="OrthoDB" id="9779501at2"/>
<gene>
    <name evidence="1" type="ORF">SAMN02745751_01929</name>
</gene>
<organism evidence="1 2">
    <name type="scientific">Dethiosulfatibacter aminovorans DSM 17477</name>
    <dbReference type="NCBI Taxonomy" id="1121476"/>
    <lineage>
        <taxon>Bacteria</taxon>
        <taxon>Bacillati</taxon>
        <taxon>Bacillota</taxon>
        <taxon>Tissierellia</taxon>
        <taxon>Dethiosulfatibacter</taxon>
    </lineage>
</organism>
<evidence type="ECO:0008006" key="3">
    <source>
        <dbReference type="Google" id="ProtNLM"/>
    </source>
</evidence>
<evidence type="ECO:0000313" key="2">
    <source>
        <dbReference type="Proteomes" id="UP000184052"/>
    </source>
</evidence>
<accession>A0A1M6H5P6</accession>
<reference evidence="1 2" key="1">
    <citation type="submission" date="2016-11" db="EMBL/GenBank/DDBJ databases">
        <authorList>
            <person name="Jaros S."/>
            <person name="Januszkiewicz K."/>
            <person name="Wedrychowicz H."/>
        </authorList>
    </citation>
    <scope>NUCLEOTIDE SEQUENCE [LARGE SCALE GENOMIC DNA]</scope>
    <source>
        <strain evidence="1 2">DSM 17477</strain>
    </source>
</reference>
<dbReference type="Gene3D" id="3.40.50.300">
    <property type="entry name" value="P-loop containing nucleotide triphosphate hydrolases"/>
    <property type="match status" value="1"/>
</dbReference>
<sequence>MNKRLVIITGHYGSGKTEFAVNYSVKCAQNHEKVNIADLDVVNPYFRSREKAEELAEKGIRVIGSMIGNSTLELPAIPPEVRGMIEDEDAKTILDVGGDPEGARILAGYSAYIKEQDYEMLLIVNANRPQTKTLEDVLGYIESIEATSKLKITGLVNNTHLLKSTTVEDVIRGHKLVKEVSKETGLPIMCETAIKTVVDEIKQSCKDLSMFPLDLYMREKWMS</sequence>
<dbReference type="STRING" id="1121476.SAMN02745751_01929"/>
<evidence type="ECO:0000313" key="1">
    <source>
        <dbReference type="EMBL" id="SHJ17567.1"/>
    </source>
</evidence>
<dbReference type="InterPro" id="IPR027417">
    <property type="entry name" value="P-loop_NTPase"/>
</dbReference>